<evidence type="ECO:0000256" key="5">
    <source>
        <dbReference type="ARBA" id="ARBA00022525"/>
    </source>
</evidence>
<dbReference type="InterPro" id="IPR042178">
    <property type="entry name" value="Serpin_sf_1"/>
</dbReference>
<organism evidence="18 19">
    <name type="scientific">Dipodomys ordii</name>
    <name type="common">Ord's kangaroo rat</name>
    <dbReference type="NCBI Taxonomy" id="10020"/>
    <lineage>
        <taxon>Eukaryota</taxon>
        <taxon>Metazoa</taxon>
        <taxon>Chordata</taxon>
        <taxon>Craniata</taxon>
        <taxon>Vertebrata</taxon>
        <taxon>Euteleostomi</taxon>
        <taxon>Mammalia</taxon>
        <taxon>Eutheria</taxon>
        <taxon>Euarchontoglires</taxon>
        <taxon>Glires</taxon>
        <taxon>Rodentia</taxon>
        <taxon>Castorimorpha</taxon>
        <taxon>Heteromyidae</taxon>
        <taxon>Dipodomyinae</taxon>
        <taxon>Dipodomys</taxon>
    </lineage>
</organism>
<keyword evidence="8" id="KW-1015">Disulfide bond</keyword>
<dbReference type="GO" id="GO:0042310">
    <property type="term" value="P:vasoconstriction"/>
    <property type="evidence" value="ECO:0007669"/>
    <property type="project" value="UniProtKB-KW"/>
</dbReference>
<evidence type="ECO:0000256" key="14">
    <source>
        <dbReference type="ARBA" id="ARBA00046068"/>
    </source>
</evidence>
<dbReference type="GO" id="GO:0003081">
    <property type="term" value="P:regulation of systemic arterial blood pressure by renin-angiotensin"/>
    <property type="evidence" value="ECO:0007669"/>
    <property type="project" value="InterPro"/>
</dbReference>
<dbReference type="KEGG" id="dord:105984546"/>
<reference evidence="19" key="1">
    <citation type="submission" date="2025-08" db="UniProtKB">
        <authorList>
            <consortium name="RefSeq"/>
        </authorList>
    </citation>
    <scope>IDENTIFICATION</scope>
    <source>
        <tissue evidence="19">Kidney</tissue>
    </source>
</reference>
<dbReference type="PROSITE" id="PS00284">
    <property type="entry name" value="SERPIN"/>
    <property type="match status" value="1"/>
</dbReference>
<keyword evidence="5" id="KW-0964">Secreted</keyword>
<dbReference type="Proteomes" id="UP000081671">
    <property type="component" value="Unplaced"/>
</dbReference>
<accession>A0A1S3F0R6</accession>
<proteinExistence type="inferred from homology"/>
<comment type="function">
    <text evidence="12">Is a ligand for the G-protein coupled receptor MAS1. Has vasodilator and antidiuretic effects. Has an antithrombotic effect that involves MAS1-mediated release of nitric oxide from platelets.</text>
</comment>
<dbReference type="InterPro" id="IPR023795">
    <property type="entry name" value="Serpin_CS"/>
</dbReference>
<feature type="signal peptide" evidence="16">
    <location>
        <begin position="1"/>
        <end position="24"/>
    </location>
</feature>
<feature type="chain" id="PRO_5010380219" description="Angiotensinogen" evidence="16">
    <location>
        <begin position="25"/>
        <end position="473"/>
    </location>
</feature>
<evidence type="ECO:0000256" key="1">
    <source>
        <dbReference type="ARBA" id="ARBA00002747"/>
    </source>
</evidence>
<evidence type="ECO:0000256" key="8">
    <source>
        <dbReference type="ARBA" id="ARBA00023157"/>
    </source>
</evidence>
<dbReference type="InterPro" id="IPR042185">
    <property type="entry name" value="Serpin_sf_2"/>
</dbReference>
<dbReference type="CTD" id="183"/>
<dbReference type="InParanoid" id="A0A1S3F0R6"/>
<dbReference type="STRING" id="10020.ENSDORP00000010617"/>
<keyword evidence="9" id="KW-0325">Glycoprotein</keyword>
<dbReference type="PANTHER" id="PTHR11461:SF13">
    <property type="entry name" value="ANGIOTENSINOGEN"/>
    <property type="match status" value="1"/>
</dbReference>
<dbReference type="InterPro" id="IPR000227">
    <property type="entry name" value="Angiotensinogen"/>
</dbReference>
<dbReference type="SMART" id="SM00093">
    <property type="entry name" value="SERPIN"/>
    <property type="match status" value="1"/>
</dbReference>
<evidence type="ECO:0000259" key="17">
    <source>
        <dbReference type="SMART" id="SM00093"/>
    </source>
</evidence>
<evidence type="ECO:0000256" key="16">
    <source>
        <dbReference type="SAM" id="SignalP"/>
    </source>
</evidence>
<comment type="function">
    <text evidence="14">Acts directly on vascular smooth muscle as a potent vasoconstrictor, affects cardiac contractility and heart rate through its action on the sympathetic nervous system, and alters renal sodium and water absorption through its ability to stimulate the zona glomerulosa cells of the adrenal cortex to synthesize and secrete aldosterone. Acts by binding to angiotensin receptors AGTR1 and AGTR2. Also binds the DEAR/FBXW7-AS1 receptor.</text>
</comment>
<evidence type="ECO:0000256" key="13">
    <source>
        <dbReference type="ARBA" id="ARBA00033182"/>
    </source>
</evidence>
<evidence type="ECO:0000256" key="7">
    <source>
        <dbReference type="ARBA" id="ARBA00022858"/>
    </source>
</evidence>
<comment type="function">
    <text evidence="1">Essential component of the renin-angiotensin system (RAS), a potent regulator of blood pressure, body fluid and electrolyte homeostasis.</text>
</comment>
<comment type="subcellular location">
    <subcellularLocation>
        <location evidence="2">Secreted</location>
    </subcellularLocation>
</comment>
<dbReference type="Gene3D" id="2.30.39.10">
    <property type="entry name" value="Alpha-1-antitrypsin, domain 1"/>
    <property type="match status" value="1"/>
</dbReference>
<evidence type="ECO:0000256" key="6">
    <source>
        <dbReference type="ARBA" id="ARBA00022729"/>
    </source>
</evidence>
<sequence length="473" mass="51042">MAPATRSLKAITLFLLAWTGLVAGDRIYVHPFHFLFYSKSSCDQLKSSAETAAEPTFTPAPIQAKTPPLNEAHLRDQLLMAAGKLEAEEKLRAAEVGMMANFMGFRMYKMLSEVGGTSHGAVLSPTALFGTLASFYLGSTDPTASQLQAFLGVPGKDQDCTSRLDGHKVLSALQAIQGLLVAQGEAGGQARLLLSTVVGLFMAPGLQLKQPFVKGLAPFAPVVLPRSLDLSSPHVAAEKIRQFMQAVTGWKMNGLPAGVSADSTMLFNTYVHFQGRLKGFSLLAEPQEFRVDNSTRVSVHMLSGSGTFQHWHDPQNNLSMTSVPLGENASLLLLKPGCASELDRVQALAFHQDLFIWMKNASPRTLHLTLPQLELRGAYDLQALLAQAKLPTLLGAQAALGRISDSGVRVGEVLNSVLFELKADEGEQPTESAPQSEMTEALEVTLNSPFLFAIHERDSGALHFLGRVDNPRA</sequence>
<dbReference type="GeneID" id="105984546"/>
<dbReference type="Pfam" id="PF00079">
    <property type="entry name" value="Serpin"/>
    <property type="match status" value="1"/>
</dbReference>
<evidence type="ECO:0000256" key="4">
    <source>
        <dbReference type="ARBA" id="ARBA00015105"/>
    </source>
</evidence>
<gene>
    <name evidence="19" type="primary">Agt</name>
</gene>
<evidence type="ECO:0000256" key="12">
    <source>
        <dbReference type="ARBA" id="ARBA00029391"/>
    </source>
</evidence>
<dbReference type="InterPro" id="IPR000215">
    <property type="entry name" value="Serpin_fam"/>
</dbReference>
<evidence type="ECO:0000256" key="15">
    <source>
        <dbReference type="RuleBase" id="RU000411"/>
    </source>
</evidence>
<evidence type="ECO:0000256" key="2">
    <source>
        <dbReference type="ARBA" id="ARBA00004613"/>
    </source>
</evidence>
<dbReference type="AlphaFoldDB" id="A0A1S3F0R6"/>
<dbReference type="RefSeq" id="XP_012870223.1">
    <property type="nucleotide sequence ID" value="XM_013014769.1"/>
</dbReference>
<comment type="function">
    <text evidence="11">Stimulates aldosterone release.</text>
</comment>
<dbReference type="GO" id="GO:0005615">
    <property type="term" value="C:extracellular space"/>
    <property type="evidence" value="ECO:0007669"/>
    <property type="project" value="InterPro"/>
</dbReference>
<evidence type="ECO:0000256" key="9">
    <source>
        <dbReference type="ARBA" id="ARBA00023180"/>
    </source>
</evidence>
<evidence type="ECO:0000313" key="19">
    <source>
        <dbReference type="RefSeq" id="XP_012870223.1"/>
    </source>
</evidence>
<dbReference type="FunCoup" id="A0A1S3F0R6">
    <property type="interactions" value="285"/>
</dbReference>
<evidence type="ECO:0000256" key="3">
    <source>
        <dbReference type="ARBA" id="ARBA00009500"/>
    </source>
</evidence>
<dbReference type="InterPro" id="IPR036186">
    <property type="entry name" value="Serpin_sf"/>
</dbReference>
<keyword evidence="18" id="KW-1185">Reference proteome</keyword>
<dbReference type="SUPFAM" id="SSF56574">
    <property type="entry name" value="Serpins"/>
    <property type="match status" value="1"/>
</dbReference>
<protein>
    <recommendedName>
        <fullName evidence="4">Angiotensinogen</fullName>
    </recommendedName>
    <alternativeName>
        <fullName evidence="13">Serpin A8</fullName>
    </alternativeName>
</protein>
<dbReference type="InterPro" id="IPR023796">
    <property type="entry name" value="Serpin_dom"/>
</dbReference>
<keyword evidence="7" id="KW-0838">Vasoactive</keyword>
<keyword evidence="6 16" id="KW-0732">Signal</keyword>
<dbReference type="GO" id="GO:0004867">
    <property type="term" value="F:serine-type endopeptidase inhibitor activity"/>
    <property type="evidence" value="ECO:0007669"/>
    <property type="project" value="InterPro"/>
</dbReference>
<comment type="similarity">
    <text evidence="3 15">Belongs to the serpin family.</text>
</comment>
<dbReference type="PRINTS" id="PR00654">
    <property type="entry name" value="ANGIOTENSNGN"/>
</dbReference>
<dbReference type="OrthoDB" id="7817921at2759"/>
<evidence type="ECO:0000256" key="11">
    <source>
        <dbReference type="ARBA" id="ARBA00029380"/>
    </source>
</evidence>
<evidence type="ECO:0000313" key="18">
    <source>
        <dbReference type="Proteomes" id="UP000081671"/>
    </source>
</evidence>
<dbReference type="PANTHER" id="PTHR11461">
    <property type="entry name" value="SERINE PROTEASE INHIBITOR, SERPIN"/>
    <property type="match status" value="1"/>
</dbReference>
<evidence type="ECO:0000256" key="10">
    <source>
        <dbReference type="ARBA" id="ARBA00023322"/>
    </source>
</evidence>
<name>A0A1S3F0R6_DIPOR</name>
<keyword evidence="10" id="KW-0839">Vasoconstrictor</keyword>
<dbReference type="Gene3D" id="3.30.497.10">
    <property type="entry name" value="Antithrombin, subunit I, domain 2"/>
    <property type="match status" value="1"/>
</dbReference>
<dbReference type="GO" id="GO:0042981">
    <property type="term" value="P:regulation of apoptotic process"/>
    <property type="evidence" value="ECO:0007669"/>
    <property type="project" value="TreeGrafter"/>
</dbReference>
<feature type="domain" description="Serpin" evidence="17">
    <location>
        <begin position="105"/>
        <end position="471"/>
    </location>
</feature>